<dbReference type="InterPro" id="IPR027417">
    <property type="entry name" value="P-loop_NTPase"/>
</dbReference>
<dbReference type="SUPFAM" id="SSF52540">
    <property type="entry name" value="P-loop containing nucleoside triphosphate hydrolases"/>
    <property type="match status" value="1"/>
</dbReference>
<evidence type="ECO:0000313" key="2">
    <source>
        <dbReference type="EMBL" id="GAH68601.1"/>
    </source>
</evidence>
<dbReference type="EMBL" id="BARU01032222">
    <property type="protein sequence ID" value="GAH68601.1"/>
    <property type="molecule type" value="Genomic_DNA"/>
</dbReference>
<sequence>MAENIAFGVPRDVIDMDRVRQAAYQAQIADFIESQPEGYNAYVGERGIRLSGGQRQRIGIARALYKQVSVLVFDEATSALDNTTEQAVMDAIEGLNRDITILLIAHRLTTVRHCDIIFEIEHGRVAAQGSYEQLLKCSPSFRKTAQEPQNRDESNIRIPE</sequence>
<name>X1HEI0_9ZZZZ</name>
<dbReference type="PANTHER" id="PTHR24221">
    <property type="entry name" value="ATP-BINDING CASSETTE SUB-FAMILY B"/>
    <property type="match status" value="1"/>
</dbReference>
<dbReference type="Gene3D" id="3.40.50.300">
    <property type="entry name" value="P-loop containing nucleotide triphosphate hydrolases"/>
    <property type="match status" value="1"/>
</dbReference>
<feature type="domain" description="ABC transporter" evidence="1">
    <location>
        <begin position="19"/>
        <end position="78"/>
    </location>
</feature>
<dbReference type="Pfam" id="PF00005">
    <property type="entry name" value="ABC_tran"/>
    <property type="match status" value="1"/>
</dbReference>
<dbReference type="InterPro" id="IPR003439">
    <property type="entry name" value="ABC_transporter-like_ATP-bd"/>
</dbReference>
<dbReference type="AlphaFoldDB" id="X1HEI0"/>
<evidence type="ECO:0000259" key="1">
    <source>
        <dbReference type="Pfam" id="PF00005"/>
    </source>
</evidence>
<dbReference type="GO" id="GO:0005524">
    <property type="term" value="F:ATP binding"/>
    <property type="evidence" value="ECO:0007669"/>
    <property type="project" value="InterPro"/>
</dbReference>
<dbReference type="GO" id="GO:0016887">
    <property type="term" value="F:ATP hydrolysis activity"/>
    <property type="evidence" value="ECO:0007669"/>
    <property type="project" value="InterPro"/>
</dbReference>
<dbReference type="PANTHER" id="PTHR24221:SF654">
    <property type="entry name" value="ATP-BINDING CASSETTE SUB-FAMILY B MEMBER 6"/>
    <property type="match status" value="1"/>
</dbReference>
<reference evidence="2" key="1">
    <citation type="journal article" date="2014" name="Front. Microbiol.">
        <title>High frequency of phylogenetically diverse reductive dehalogenase-homologous genes in deep subseafloor sedimentary metagenomes.</title>
        <authorList>
            <person name="Kawai M."/>
            <person name="Futagami T."/>
            <person name="Toyoda A."/>
            <person name="Takaki Y."/>
            <person name="Nishi S."/>
            <person name="Hori S."/>
            <person name="Arai W."/>
            <person name="Tsubouchi T."/>
            <person name="Morono Y."/>
            <person name="Uchiyama I."/>
            <person name="Ito T."/>
            <person name="Fujiyama A."/>
            <person name="Inagaki F."/>
            <person name="Takami H."/>
        </authorList>
    </citation>
    <scope>NUCLEOTIDE SEQUENCE</scope>
    <source>
        <strain evidence="2">Expedition CK06-06</strain>
    </source>
</reference>
<dbReference type="InterPro" id="IPR039421">
    <property type="entry name" value="Type_1_exporter"/>
</dbReference>
<proteinExistence type="predicted"/>
<comment type="caution">
    <text evidence="2">The sequence shown here is derived from an EMBL/GenBank/DDBJ whole genome shotgun (WGS) entry which is preliminary data.</text>
</comment>
<organism evidence="2">
    <name type="scientific">marine sediment metagenome</name>
    <dbReference type="NCBI Taxonomy" id="412755"/>
    <lineage>
        <taxon>unclassified sequences</taxon>
        <taxon>metagenomes</taxon>
        <taxon>ecological metagenomes</taxon>
    </lineage>
</organism>
<protein>
    <recommendedName>
        <fullName evidence="1">ABC transporter domain-containing protein</fullName>
    </recommendedName>
</protein>
<gene>
    <name evidence="2" type="ORF">S03H2_50847</name>
</gene>
<dbReference type="GO" id="GO:0034040">
    <property type="term" value="F:ATPase-coupled lipid transmembrane transporter activity"/>
    <property type="evidence" value="ECO:0007669"/>
    <property type="project" value="TreeGrafter"/>
</dbReference>
<accession>X1HEI0</accession>